<dbReference type="AlphaFoldDB" id="A0A150SES4"/>
<dbReference type="EMBL" id="JEMC01002080">
    <property type="protein sequence ID" value="KYF90965.1"/>
    <property type="molecule type" value="Genomic_DNA"/>
</dbReference>
<accession>A0A150SES4</accession>
<dbReference type="InterPro" id="IPR016039">
    <property type="entry name" value="Thiolase-like"/>
</dbReference>
<gene>
    <name evidence="1" type="ORF">BE18_26870</name>
</gene>
<reference evidence="1 2" key="1">
    <citation type="submission" date="2014-02" db="EMBL/GenBank/DDBJ databases">
        <title>The small core and large imbalanced accessory genome model reveals a collaborative survival strategy of Sorangium cellulosum strains in nature.</title>
        <authorList>
            <person name="Han K."/>
            <person name="Peng R."/>
            <person name="Blom J."/>
            <person name="Li Y.-Z."/>
        </authorList>
    </citation>
    <scope>NUCLEOTIDE SEQUENCE [LARGE SCALE GENOMIC DNA]</scope>
    <source>
        <strain evidence="1 2">So0149</strain>
    </source>
</reference>
<comment type="caution">
    <text evidence="1">The sequence shown here is derived from an EMBL/GenBank/DDBJ whole genome shotgun (WGS) entry which is preliminary data.</text>
</comment>
<organism evidence="1 2">
    <name type="scientific">Sorangium cellulosum</name>
    <name type="common">Polyangium cellulosum</name>
    <dbReference type="NCBI Taxonomy" id="56"/>
    <lineage>
        <taxon>Bacteria</taxon>
        <taxon>Pseudomonadati</taxon>
        <taxon>Myxococcota</taxon>
        <taxon>Polyangia</taxon>
        <taxon>Polyangiales</taxon>
        <taxon>Polyangiaceae</taxon>
        <taxon>Sorangium</taxon>
    </lineage>
</organism>
<protein>
    <recommendedName>
        <fullName evidence="3">Beta-ketoacyl synthase N-terminal domain-containing protein</fullName>
    </recommendedName>
</protein>
<dbReference type="Proteomes" id="UP000075515">
    <property type="component" value="Unassembled WGS sequence"/>
</dbReference>
<name>A0A150SES4_SORCE</name>
<evidence type="ECO:0000313" key="2">
    <source>
        <dbReference type="Proteomes" id="UP000075515"/>
    </source>
</evidence>
<dbReference type="Gene3D" id="3.40.47.10">
    <property type="match status" value="1"/>
</dbReference>
<dbReference type="GO" id="GO:0016746">
    <property type="term" value="F:acyltransferase activity"/>
    <property type="evidence" value="ECO:0007669"/>
    <property type="project" value="InterPro"/>
</dbReference>
<evidence type="ECO:0000313" key="1">
    <source>
        <dbReference type="EMBL" id="KYF90965.1"/>
    </source>
</evidence>
<proteinExistence type="predicted"/>
<evidence type="ECO:0008006" key="3">
    <source>
        <dbReference type="Google" id="ProtNLM"/>
    </source>
</evidence>
<sequence length="362" mass="37477">MSTDCSAGAAPWPGPLAISALGAATCFGGMTTAAAAARAGLSRARDLPDLTYVDDKSKESTSASGSPIVGVTDGFEGAGRLGRMSALAVEELTSAADWVHPRRLQCFLALPAMTEDEARLVGQSLARALGAPADLVHVHAFGHRGTGRALREAAEALRAGRCDHAVVGACDSWVDAVRLQQIADVGRLKTLNHPVGFTPGEAAAFLLLERPRAAGGGRRPPDALLTDVREEIEENNHAADRPLTGRALARLLLATLGQGDRGTLYLDLNGEEFRAADWGMALVRAQSARDLGGWARKMPAASFGDTGVALSILAAGLATRAFARGYAVGDRALVIVSGEGPERLALVIERPPAAATALGARG</sequence>
<dbReference type="SUPFAM" id="SSF53901">
    <property type="entry name" value="Thiolase-like"/>
    <property type="match status" value="1"/>
</dbReference>